<reference evidence="2 3" key="1">
    <citation type="journal article" date="2013" name="Genome Biol.">
        <title>The genome sequence of the most widely cultivated cacao type and its use to identify candidate genes regulating pod color.</title>
        <authorList>
            <person name="Motamayor J.C."/>
            <person name="Mockaitis K."/>
            <person name="Schmutz J."/>
            <person name="Haiminen N."/>
            <person name="Iii D.L."/>
            <person name="Cornejo O."/>
            <person name="Findley S.D."/>
            <person name="Zheng P."/>
            <person name="Utro F."/>
            <person name="Royaert S."/>
            <person name="Saski C."/>
            <person name="Jenkins J."/>
            <person name="Podicheti R."/>
            <person name="Zhao M."/>
            <person name="Scheffler B.E."/>
            <person name="Stack J.C."/>
            <person name="Feltus F.A."/>
            <person name="Mustiga G.M."/>
            <person name="Amores F."/>
            <person name="Phillips W."/>
            <person name="Marelli J.P."/>
            <person name="May G.D."/>
            <person name="Shapiro H."/>
            <person name="Ma J."/>
            <person name="Bustamante C.D."/>
            <person name="Schnell R.J."/>
            <person name="Main D."/>
            <person name="Gilbert D."/>
            <person name="Parida L."/>
            <person name="Kuhn D.N."/>
        </authorList>
    </citation>
    <scope>NUCLEOTIDE SEQUENCE [LARGE SCALE GENOMIC DNA]</scope>
    <source>
        <strain evidence="3">cv. Matina 1-6</strain>
    </source>
</reference>
<dbReference type="PANTHER" id="PTHR31425:SF48">
    <property type="entry name" value="MULTIPLE C2 DOMAIN AND TRANSMEMBRANE REGION PROTEIN 10"/>
    <property type="match status" value="1"/>
</dbReference>
<evidence type="ECO:0000313" key="2">
    <source>
        <dbReference type="EMBL" id="EOX94254.1"/>
    </source>
</evidence>
<dbReference type="InParanoid" id="A0A061DN90"/>
<feature type="domain" description="C2" evidence="1">
    <location>
        <begin position="19"/>
        <end position="87"/>
    </location>
</feature>
<accession>A0A061DN90</accession>
<dbReference type="STRING" id="3641.A0A061DN90"/>
<dbReference type="Gramene" id="EOX94254">
    <property type="protein sequence ID" value="EOX94254"/>
    <property type="gene ID" value="TCM_003811"/>
</dbReference>
<dbReference type="AlphaFoldDB" id="A0A061DN90"/>
<evidence type="ECO:0000313" key="3">
    <source>
        <dbReference type="Proteomes" id="UP000026915"/>
    </source>
</evidence>
<keyword evidence="2" id="KW-0808">Transferase</keyword>
<dbReference type="EMBL" id="CM001879">
    <property type="protein sequence ID" value="EOX94254.1"/>
    <property type="molecule type" value="Genomic_DNA"/>
</dbReference>
<keyword evidence="2" id="KW-0328">Glycosyltransferase</keyword>
<dbReference type="Proteomes" id="UP000026915">
    <property type="component" value="Chromosome 1"/>
</dbReference>
<sequence length="155" mass="17533">MYSSDVKPTTKQLWEPHIGVLEMGILGATRLMPMKIKEGKGGTTDAYCVSKCGYKCMRTRTVVDSLSLKWNEQYIYEVFGPCTVITIDALCALFECEPIGEPEVSSYECGGILGSDLDIHPTWTPDSPMLRMFIQMNCMRNLTHSQQVKVHMWLE</sequence>
<dbReference type="Pfam" id="PF00168">
    <property type="entry name" value="C2"/>
    <property type="match status" value="1"/>
</dbReference>
<dbReference type="Gene3D" id="2.60.40.150">
    <property type="entry name" value="C2 domain"/>
    <property type="match status" value="1"/>
</dbReference>
<dbReference type="eggNOG" id="ENOG502QSFJ">
    <property type="taxonomic scope" value="Eukaryota"/>
</dbReference>
<evidence type="ECO:0000259" key="1">
    <source>
        <dbReference type="Pfam" id="PF00168"/>
    </source>
</evidence>
<dbReference type="InterPro" id="IPR000008">
    <property type="entry name" value="C2_dom"/>
</dbReference>
<gene>
    <name evidence="2" type="ORF">TCM_003811</name>
</gene>
<dbReference type="GO" id="GO:0016757">
    <property type="term" value="F:glycosyltransferase activity"/>
    <property type="evidence" value="ECO:0007669"/>
    <property type="project" value="UniProtKB-KW"/>
</dbReference>
<protein>
    <submittedName>
        <fullName evidence="2">Calcium-dependent lipid-binding (CaLB domain) plant phosphoribosyltransferase family protein, putative</fullName>
    </submittedName>
</protein>
<dbReference type="PANTHER" id="PTHR31425">
    <property type="entry name" value="PHOSPHORIBOSYLANTHRANILATE TRANSFERASE ISOFORM 1"/>
    <property type="match status" value="1"/>
</dbReference>
<dbReference type="HOGENOM" id="CLU_1698643_0_0_1"/>
<dbReference type="SUPFAM" id="SSF49562">
    <property type="entry name" value="C2 domain (Calcium/lipid-binding domain, CaLB)"/>
    <property type="match status" value="1"/>
</dbReference>
<dbReference type="InterPro" id="IPR035892">
    <property type="entry name" value="C2_domain_sf"/>
</dbReference>
<dbReference type="InterPro" id="IPR047259">
    <property type="entry name" value="QUIRKY-like"/>
</dbReference>
<proteinExistence type="predicted"/>
<organism evidence="2 3">
    <name type="scientific">Theobroma cacao</name>
    <name type="common">Cacao</name>
    <name type="synonym">Cocoa</name>
    <dbReference type="NCBI Taxonomy" id="3641"/>
    <lineage>
        <taxon>Eukaryota</taxon>
        <taxon>Viridiplantae</taxon>
        <taxon>Streptophyta</taxon>
        <taxon>Embryophyta</taxon>
        <taxon>Tracheophyta</taxon>
        <taxon>Spermatophyta</taxon>
        <taxon>Magnoliopsida</taxon>
        <taxon>eudicotyledons</taxon>
        <taxon>Gunneridae</taxon>
        <taxon>Pentapetalae</taxon>
        <taxon>rosids</taxon>
        <taxon>malvids</taxon>
        <taxon>Malvales</taxon>
        <taxon>Malvaceae</taxon>
        <taxon>Byttnerioideae</taxon>
        <taxon>Theobroma</taxon>
    </lineage>
</organism>
<keyword evidence="3" id="KW-1185">Reference proteome</keyword>
<name>A0A061DN90_THECC</name>